<organism evidence="1 2">
    <name type="scientific">Panagrolaimus sp. PS1159</name>
    <dbReference type="NCBI Taxonomy" id="55785"/>
    <lineage>
        <taxon>Eukaryota</taxon>
        <taxon>Metazoa</taxon>
        <taxon>Ecdysozoa</taxon>
        <taxon>Nematoda</taxon>
        <taxon>Chromadorea</taxon>
        <taxon>Rhabditida</taxon>
        <taxon>Tylenchina</taxon>
        <taxon>Panagrolaimomorpha</taxon>
        <taxon>Panagrolaimoidea</taxon>
        <taxon>Panagrolaimidae</taxon>
        <taxon>Panagrolaimus</taxon>
    </lineage>
</organism>
<dbReference type="Proteomes" id="UP000887580">
    <property type="component" value="Unplaced"/>
</dbReference>
<proteinExistence type="predicted"/>
<sequence length="633" mass="72926">MRLYIICLILCLTNIKVVLCDCSTLQNERLEHCYYKYFNSFGIFEDSREYLKKEFELIKTWPGFVQVCKKFNGLQECLGDEIMEDCTKYDEFLELFDNGLDMASNYHYLSYTCGKGFSIKKETFICMQKTKISCEIENLDCHSLKPALLKCANFAKKSCGEKGFIYQYNQVLATLKPLFSHCSIPYIDGQNGLNNDKNTFSTDNNHVETNEDDEKNSEDEMIFLLIEKTLKMLTLNFTSDELSKSGVLPIIVESLKSTNLNLQLKAIKVLDVMSKKGLQYCHLIVEAEAIPPLIYLLESSNFEIFDSALDVLGEIVQRSYRFRNYCIEQGIIEPLIKLVKNETATENLKSIGYAINFILIHTESQVSDDIITRLFPVLNHFLYHDNPSVQMTAAGSYYLLDKKFYGQIFIENGVAKRIIDLLESSDSGLLRSSLLFLQDFAVETSHSGIQYLIDNGALKNVNKLLKHFNEKVKIESIDFISSFITSSNLTQKQILFNDPELLTSVINFLDHKNLAVRTSTIQMLLKIVYRVNSKQIISMVNENMVYQLCTLLKDNEMMHEILLILKTMMKKSDEKTAMKIIEALQNCDANKTFMELFNHNNEKIIEATTVLTNEIVDAYLWDERRKKDSHEEL</sequence>
<accession>A0AC35F180</accession>
<evidence type="ECO:0000313" key="2">
    <source>
        <dbReference type="WBParaSite" id="PS1159_v2.g12710.t1"/>
    </source>
</evidence>
<reference evidence="2" key="1">
    <citation type="submission" date="2022-11" db="UniProtKB">
        <authorList>
            <consortium name="WormBaseParasite"/>
        </authorList>
    </citation>
    <scope>IDENTIFICATION</scope>
</reference>
<evidence type="ECO:0000313" key="1">
    <source>
        <dbReference type="Proteomes" id="UP000887580"/>
    </source>
</evidence>
<protein>
    <submittedName>
        <fullName evidence="2">Uncharacterized protein</fullName>
    </submittedName>
</protein>
<name>A0AC35F180_9BILA</name>
<dbReference type="WBParaSite" id="PS1159_v2.g12710.t1">
    <property type="protein sequence ID" value="PS1159_v2.g12710.t1"/>
    <property type="gene ID" value="PS1159_v2.g12710"/>
</dbReference>